<dbReference type="EMBL" id="CAJVPL010000021">
    <property type="protein sequence ID" value="CAG8434877.1"/>
    <property type="molecule type" value="Genomic_DNA"/>
</dbReference>
<evidence type="ECO:0000256" key="4">
    <source>
        <dbReference type="ARBA" id="ARBA00023242"/>
    </source>
</evidence>
<feature type="region of interest" description="Disordered" evidence="6">
    <location>
        <begin position="233"/>
        <end position="274"/>
    </location>
</feature>
<sequence length="465" mass="53708">MSSQSNKQKKAATSSLQTKESSTKKDAHGQKITSDPRFVHVHQDPRFVRPKKNDIKITLDKRFAHMLKNKEFSDAPKVDKYGRPLSSERAKKELKRLYVLDNDEDDDESNNRRGHRKNKDTIISSQKDLYDFSRGRLDISSSPSEEEESDDDNASLSSSSSTSLNESLNQNDIEQEEPIPLGDETRRFAAINLDWDNLKATDLMKVFSGFCAPGTSIIKSVKIYPSEFGKERIELESREGPPKEIFKSSTNKREDENDSDESSSDIGDEKNNALADEFDEEALRKYQLERLKYFYAVVECDSVETARHIYQQCDGAEFERTANFFDLRFIPDDMTFDDDPADECYEAPAEYKPVDFVTDALQHSNVKLTWDNDDPDRSLENETTLDAYLRKQREKKKAKRKLQQEKMNKLSSDQDPRFAALHESHHFAIDPSNPRFKKTKAMDKLLQERQRRQLLLTRNKKNSGI</sequence>
<dbReference type="InterPro" id="IPR012580">
    <property type="entry name" value="NUC153"/>
</dbReference>
<dbReference type="GO" id="GO:0006364">
    <property type="term" value="P:rRNA processing"/>
    <property type="evidence" value="ECO:0007669"/>
    <property type="project" value="InterPro"/>
</dbReference>
<dbReference type="AlphaFoldDB" id="A0A9N8YKM1"/>
<proteinExistence type="inferred from homology"/>
<keyword evidence="4" id="KW-0539">Nucleus</keyword>
<evidence type="ECO:0000256" key="1">
    <source>
        <dbReference type="ARBA" id="ARBA00004604"/>
    </source>
</evidence>
<dbReference type="PANTHER" id="PTHR12202">
    <property type="entry name" value="ESF1 HOMOLOG"/>
    <property type="match status" value="1"/>
</dbReference>
<evidence type="ECO:0000256" key="6">
    <source>
        <dbReference type="SAM" id="MobiDB-lite"/>
    </source>
</evidence>
<evidence type="ECO:0000259" key="8">
    <source>
        <dbReference type="Pfam" id="PF25121"/>
    </source>
</evidence>
<evidence type="ECO:0000256" key="5">
    <source>
        <dbReference type="SAM" id="Coils"/>
    </source>
</evidence>
<dbReference type="Proteomes" id="UP000789831">
    <property type="component" value="Unassembled WGS sequence"/>
</dbReference>
<comment type="caution">
    <text evidence="9">The sequence shown here is derived from an EMBL/GenBank/DDBJ whole genome shotgun (WGS) entry which is preliminary data.</text>
</comment>
<protein>
    <submittedName>
        <fullName evidence="9">12895_t:CDS:1</fullName>
    </submittedName>
</protein>
<dbReference type="Pfam" id="PF25121">
    <property type="entry name" value="RRM_ESF1"/>
    <property type="match status" value="1"/>
</dbReference>
<dbReference type="Pfam" id="PF08159">
    <property type="entry name" value="NUC153"/>
    <property type="match status" value="1"/>
</dbReference>
<feature type="compositionally biased region" description="Basic and acidic residues" evidence="6">
    <location>
        <begin position="233"/>
        <end position="255"/>
    </location>
</feature>
<organism evidence="9 10">
    <name type="scientific">Ambispora gerdemannii</name>
    <dbReference type="NCBI Taxonomy" id="144530"/>
    <lineage>
        <taxon>Eukaryota</taxon>
        <taxon>Fungi</taxon>
        <taxon>Fungi incertae sedis</taxon>
        <taxon>Mucoromycota</taxon>
        <taxon>Glomeromycotina</taxon>
        <taxon>Glomeromycetes</taxon>
        <taxon>Archaeosporales</taxon>
        <taxon>Ambisporaceae</taxon>
        <taxon>Ambispora</taxon>
    </lineage>
</organism>
<dbReference type="PANTHER" id="PTHR12202:SF0">
    <property type="entry name" value="ESF1 HOMOLOG"/>
    <property type="match status" value="1"/>
</dbReference>
<feature type="region of interest" description="Disordered" evidence="6">
    <location>
        <begin position="68"/>
        <end position="121"/>
    </location>
</feature>
<dbReference type="GO" id="GO:0003723">
    <property type="term" value="F:RNA binding"/>
    <property type="evidence" value="ECO:0007669"/>
    <property type="project" value="TreeGrafter"/>
</dbReference>
<feature type="domain" description="NUC153" evidence="7">
    <location>
        <begin position="415"/>
        <end position="442"/>
    </location>
</feature>
<dbReference type="InterPro" id="IPR056750">
    <property type="entry name" value="RRM_ESF1"/>
</dbReference>
<evidence type="ECO:0000256" key="3">
    <source>
        <dbReference type="ARBA" id="ARBA00023054"/>
    </source>
</evidence>
<keyword evidence="10" id="KW-1185">Reference proteome</keyword>
<dbReference type="GO" id="GO:0005730">
    <property type="term" value="C:nucleolus"/>
    <property type="evidence" value="ECO:0007669"/>
    <property type="project" value="UniProtKB-SubCell"/>
</dbReference>
<feature type="compositionally biased region" description="Polar residues" evidence="6">
    <location>
        <begin position="1"/>
        <end position="20"/>
    </location>
</feature>
<evidence type="ECO:0000259" key="7">
    <source>
        <dbReference type="Pfam" id="PF08159"/>
    </source>
</evidence>
<name>A0A9N8YKM1_9GLOM</name>
<comment type="subcellular location">
    <subcellularLocation>
        <location evidence="1">Nucleus</location>
        <location evidence="1">Nucleolus</location>
    </subcellularLocation>
</comment>
<reference evidence="9" key="1">
    <citation type="submission" date="2021-06" db="EMBL/GenBank/DDBJ databases">
        <authorList>
            <person name="Kallberg Y."/>
            <person name="Tangrot J."/>
            <person name="Rosling A."/>
        </authorList>
    </citation>
    <scope>NUCLEOTIDE SEQUENCE</scope>
    <source>
        <strain evidence="9">MT106</strain>
    </source>
</reference>
<feature type="domain" description="ESF1 RRM" evidence="8">
    <location>
        <begin position="185"/>
        <end position="344"/>
    </location>
</feature>
<feature type="coiled-coil region" evidence="5">
    <location>
        <begin position="385"/>
        <end position="413"/>
    </location>
</feature>
<evidence type="ECO:0000313" key="10">
    <source>
        <dbReference type="Proteomes" id="UP000789831"/>
    </source>
</evidence>
<dbReference type="OrthoDB" id="431825at2759"/>
<evidence type="ECO:0000256" key="2">
    <source>
        <dbReference type="ARBA" id="ARBA00009087"/>
    </source>
</evidence>
<feature type="region of interest" description="Disordered" evidence="6">
    <location>
        <begin position="1"/>
        <end position="53"/>
    </location>
</feature>
<feature type="compositionally biased region" description="Acidic residues" evidence="6">
    <location>
        <begin position="144"/>
        <end position="153"/>
    </location>
</feature>
<gene>
    <name evidence="9" type="ORF">AGERDE_LOCUS436</name>
</gene>
<feature type="region of interest" description="Disordered" evidence="6">
    <location>
        <begin position="134"/>
        <end position="181"/>
    </location>
</feature>
<comment type="similarity">
    <text evidence="2">Belongs to the ESF1 family.</text>
</comment>
<feature type="compositionally biased region" description="Basic and acidic residues" evidence="6">
    <location>
        <begin position="37"/>
        <end position="53"/>
    </location>
</feature>
<keyword evidence="3 5" id="KW-0175">Coiled coil</keyword>
<dbReference type="InterPro" id="IPR039754">
    <property type="entry name" value="Esf1"/>
</dbReference>
<accession>A0A9N8YKM1</accession>
<feature type="compositionally biased region" description="Low complexity" evidence="6">
    <location>
        <begin position="154"/>
        <end position="169"/>
    </location>
</feature>
<feature type="compositionally biased region" description="Basic and acidic residues" evidence="6">
    <location>
        <begin position="68"/>
        <end position="98"/>
    </location>
</feature>
<evidence type="ECO:0000313" key="9">
    <source>
        <dbReference type="EMBL" id="CAG8434877.1"/>
    </source>
</evidence>